<evidence type="ECO:0000256" key="1">
    <source>
        <dbReference type="ARBA" id="ARBA00004141"/>
    </source>
</evidence>
<dbReference type="Pfam" id="PF00858">
    <property type="entry name" value="ASC"/>
    <property type="match status" value="1"/>
</dbReference>
<keyword evidence="15" id="KW-1185">Reference proteome</keyword>
<evidence type="ECO:0000256" key="7">
    <source>
        <dbReference type="ARBA" id="ARBA00023053"/>
    </source>
</evidence>
<evidence type="ECO:0000313" key="14">
    <source>
        <dbReference type="EMBL" id="CAH1102335.1"/>
    </source>
</evidence>
<keyword evidence="4 12" id="KW-0894">Sodium channel</keyword>
<dbReference type="OrthoDB" id="6502088at2759"/>
<organism evidence="14 15">
    <name type="scientific">Psylliodes chrysocephalus</name>
    <dbReference type="NCBI Taxonomy" id="3402493"/>
    <lineage>
        <taxon>Eukaryota</taxon>
        <taxon>Metazoa</taxon>
        <taxon>Ecdysozoa</taxon>
        <taxon>Arthropoda</taxon>
        <taxon>Hexapoda</taxon>
        <taxon>Insecta</taxon>
        <taxon>Pterygota</taxon>
        <taxon>Neoptera</taxon>
        <taxon>Endopterygota</taxon>
        <taxon>Coleoptera</taxon>
        <taxon>Polyphaga</taxon>
        <taxon>Cucujiformia</taxon>
        <taxon>Chrysomeloidea</taxon>
        <taxon>Chrysomelidae</taxon>
        <taxon>Galerucinae</taxon>
        <taxon>Alticini</taxon>
        <taxon>Psylliodes</taxon>
    </lineage>
</organism>
<keyword evidence="5 12" id="KW-0812">Transmembrane</keyword>
<evidence type="ECO:0000256" key="11">
    <source>
        <dbReference type="ARBA" id="ARBA00023303"/>
    </source>
</evidence>
<evidence type="ECO:0000256" key="6">
    <source>
        <dbReference type="ARBA" id="ARBA00022989"/>
    </source>
</evidence>
<dbReference type="GO" id="GO:0015280">
    <property type="term" value="F:ligand-gated sodium channel activity"/>
    <property type="evidence" value="ECO:0007669"/>
    <property type="project" value="TreeGrafter"/>
</dbReference>
<dbReference type="PANTHER" id="PTHR11690:SF288">
    <property type="entry name" value="AMILORIDE-SENSITIVE NA+ CHANNEL-RELATED"/>
    <property type="match status" value="1"/>
</dbReference>
<keyword evidence="11 12" id="KW-0407">Ion channel</keyword>
<proteinExistence type="inferred from homology"/>
<evidence type="ECO:0000256" key="9">
    <source>
        <dbReference type="ARBA" id="ARBA00023136"/>
    </source>
</evidence>
<feature type="transmembrane region" description="Helical" evidence="13">
    <location>
        <begin position="47"/>
        <end position="67"/>
    </location>
</feature>
<dbReference type="GO" id="GO:0005886">
    <property type="term" value="C:plasma membrane"/>
    <property type="evidence" value="ECO:0007669"/>
    <property type="project" value="TreeGrafter"/>
</dbReference>
<dbReference type="Gene3D" id="1.10.287.820">
    <property type="entry name" value="Acid-sensing ion channel domain"/>
    <property type="match status" value="1"/>
</dbReference>
<comment type="similarity">
    <text evidence="2 12">Belongs to the amiloride-sensitive sodium channel (TC 1.A.6) family.</text>
</comment>
<keyword evidence="8 12" id="KW-0406">Ion transport</keyword>
<dbReference type="Gene3D" id="1.10.287.770">
    <property type="entry name" value="YojJ-like"/>
    <property type="match status" value="1"/>
</dbReference>
<comment type="subcellular location">
    <subcellularLocation>
        <location evidence="1">Membrane</location>
        <topology evidence="1">Multi-pass membrane protein</topology>
    </subcellularLocation>
</comment>
<dbReference type="Proteomes" id="UP001153636">
    <property type="component" value="Chromosome 12"/>
</dbReference>
<dbReference type="PANTHER" id="PTHR11690">
    <property type="entry name" value="AMILORIDE-SENSITIVE SODIUM CHANNEL-RELATED"/>
    <property type="match status" value="1"/>
</dbReference>
<evidence type="ECO:0008006" key="16">
    <source>
        <dbReference type="Google" id="ProtNLM"/>
    </source>
</evidence>
<dbReference type="InterPro" id="IPR001873">
    <property type="entry name" value="ENaC"/>
</dbReference>
<evidence type="ECO:0000256" key="4">
    <source>
        <dbReference type="ARBA" id="ARBA00022461"/>
    </source>
</evidence>
<gene>
    <name evidence="14" type="ORF">PSYICH_LOCUS3073</name>
</gene>
<evidence type="ECO:0000256" key="10">
    <source>
        <dbReference type="ARBA" id="ARBA00023201"/>
    </source>
</evidence>
<dbReference type="AlphaFoldDB" id="A0A9P0GA04"/>
<dbReference type="PRINTS" id="PR01078">
    <property type="entry name" value="AMINACHANNEL"/>
</dbReference>
<keyword evidence="3 12" id="KW-0813">Transport</keyword>
<evidence type="ECO:0000256" key="5">
    <source>
        <dbReference type="ARBA" id="ARBA00022692"/>
    </source>
</evidence>
<evidence type="ECO:0000256" key="3">
    <source>
        <dbReference type="ARBA" id="ARBA00022448"/>
    </source>
</evidence>
<evidence type="ECO:0000256" key="13">
    <source>
        <dbReference type="SAM" id="Phobius"/>
    </source>
</evidence>
<reference evidence="14" key="1">
    <citation type="submission" date="2022-01" db="EMBL/GenBank/DDBJ databases">
        <authorList>
            <person name="King R."/>
        </authorList>
    </citation>
    <scope>NUCLEOTIDE SEQUENCE</scope>
</reference>
<keyword evidence="10 12" id="KW-0739">Sodium transport</keyword>
<sequence>MRLKNKERKKGFWSVVYETYKDFAENTSIHGLKYTVMKEIGTWEKSFWTIVVLSGFVTSVYLTFLFWERYVSNPTRTTIMSYYAPTSMIQFPAVTICNINRIMDSKVDTFMKTLQLDESEINSVKKALPEIMGFSELNIDNRYIKVFQNILEKNSIFNISYFMKNIVQNCSEMVKYCLWNNVPVNCLKSFKESLTVDGYCCSFNYGSTDTKYPYTDLNGFGAGISVILDPMLQPVQYSDYQSSGFKVIIHDPDEYPGFQSTTKMISSGTISYLQLYGIKMMCSDAVRNLPFSQRDCYYSDELELQTFTAYSYSNCVTECEAYYYYENCDCVPYYYDFIGKPECNISKLSCIHDTFSDGQDFSNICDCPSQCEDDYYDIISEYSSFDYEESMGMSSFGNTTITKDSVLINVFFNDQSQTIYLRDTIFSTIYLLSSFGGVYSLFLGCSLITVVEIIYYCMFRFFVTMKYLDRAELEEKPTNLTKIEISTVFNKQRQDTYFKSTFLP</sequence>
<evidence type="ECO:0000256" key="8">
    <source>
        <dbReference type="ARBA" id="ARBA00023065"/>
    </source>
</evidence>
<accession>A0A9P0GA04</accession>
<keyword evidence="6 13" id="KW-1133">Transmembrane helix</keyword>
<dbReference type="EMBL" id="OV651824">
    <property type="protein sequence ID" value="CAH1102335.1"/>
    <property type="molecule type" value="Genomic_DNA"/>
</dbReference>
<keyword evidence="9 13" id="KW-0472">Membrane</keyword>
<protein>
    <recommendedName>
        <fullName evidence="16">Sodium channel protein Nach-like</fullName>
    </recommendedName>
</protein>
<name>A0A9P0GA04_9CUCU</name>
<keyword evidence="7" id="KW-0915">Sodium</keyword>
<evidence type="ECO:0000313" key="15">
    <source>
        <dbReference type="Proteomes" id="UP001153636"/>
    </source>
</evidence>
<evidence type="ECO:0000256" key="12">
    <source>
        <dbReference type="RuleBase" id="RU000679"/>
    </source>
</evidence>
<evidence type="ECO:0000256" key="2">
    <source>
        <dbReference type="ARBA" id="ARBA00007193"/>
    </source>
</evidence>
<feature type="transmembrane region" description="Helical" evidence="13">
    <location>
        <begin position="429"/>
        <end position="457"/>
    </location>
</feature>